<gene>
    <name evidence="1" type="ORF">N4T19_08000</name>
</gene>
<accession>A0ABY6A1I7</accession>
<dbReference type="Proteomes" id="UP001058290">
    <property type="component" value="Chromosome"/>
</dbReference>
<dbReference type="PROSITE" id="PS51257">
    <property type="entry name" value="PROKAR_LIPOPROTEIN"/>
    <property type="match status" value="1"/>
</dbReference>
<sequence>MKILVIGAACVALLSACGKSDNTNAAAVSSQMGYELGAANGAKCNAEALIIAKIMINGGPNATPTYPDMDYSSPVVRDMLEKARSLPVSPANAAKQHFDICMETSLQAFTKANKSGQ</sequence>
<evidence type="ECO:0008006" key="3">
    <source>
        <dbReference type="Google" id="ProtNLM"/>
    </source>
</evidence>
<dbReference type="EMBL" id="CP104377">
    <property type="protein sequence ID" value="UXC20038.1"/>
    <property type="molecule type" value="Genomic_DNA"/>
</dbReference>
<dbReference type="RefSeq" id="WP_260719850.1">
    <property type="nucleotide sequence ID" value="NZ_CP104377.1"/>
</dbReference>
<proteinExistence type="predicted"/>
<organism evidence="1 2">
    <name type="scientific">Comamonas squillarum</name>
    <dbReference type="NCBI Taxonomy" id="2977320"/>
    <lineage>
        <taxon>Bacteria</taxon>
        <taxon>Pseudomonadati</taxon>
        <taxon>Pseudomonadota</taxon>
        <taxon>Betaproteobacteria</taxon>
        <taxon>Burkholderiales</taxon>
        <taxon>Comamonadaceae</taxon>
        <taxon>Comamonas</taxon>
    </lineage>
</organism>
<evidence type="ECO:0000313" key="1">
    <source>
        <dbReference type="EMBL" id="UXC20038.1"/>
    </source>
</evidence>
<evidence type="ECO:0000313" key="2">
    <source>
        <dbReference type="Proteomes" id="UP001058290"/>
    </source>
</evidence>
<reference evidence="1" key="1">
    <citation type="submission" date="2022-09" db="EMBL/GenBank/DDBJ databases">
        <title>Bacterial diversity in gut of crayfish and pufferfish.</title>
        <authorList>
            <person name="Huang Y."/>
        </authorList>
    </citation>
    <scope>NUCLEOTIDE SEQUENCE</scope>
    <source>
        <strain evidence="1">PR12</strain>
    </source>
</reference>
<protein>
    <recommendedName>
        <fullName evidence="3">Lipoprotein</fullName>
    </recommendedName>
</protein>
<name>A0ABY6A1I7_9BURK</name>
<keyword evidence="2" id="KW-1185">Reference proteome</keyword>